<keyword evidence="1" id="KW-0472">Membrane</keyword>
<evidence type="ECO:0000313" key="2">
    <source>
        <dbReference type="EMBL" id="GJM64613.1"/>
    </source>
</evidence>
<feature type="transmembrane region" description="Helical" evidence="1">
    <location>
        <begin position="506"/>
        <end position="528"/>
    </location>
</feature>
<sequence>MSVVLIITPCFFKRVRLYFFIYLPYFKRSNLPILNKLPMKAIRYIFYLCIYIFLTFCLHNQLNGISTLERFEISGSTHYLWYLPIIILPLLSWVCFPPFKWSWKRTVILSSFYPLFLFHQYLNHQPPFELNSVALDEISNPEYNTSNSFAKYSFIPLNKGVSESDLIKNWSVPLRLKSNYKENFLNRQFDTVKIFSLNILYTKPTFSKNPIDSLKNLPSWEFSRKPTYFENKFHFDTDHQLNQFDSLPNFYWRSFPMKLDYSWRQFHSRVNYYKSNFDSLVNFSWCKFKNEVDFSESKFNNLIDFSWAEFDSTINFNRCHYQNKVFFFGSKFQDIANFSESTFDSLVNFSWCTFTVKADFSRSQFYDETRFNSSTLPDTILFLTIKSKKVINLTFCSLDSSKNQCFIDLTNSDLEKFRFSYDRFKVFFYDSTTTIPKRQNVYESLLKMQEKYGYRSGYEKADKEYKAFTHIGKFRLDPNASFLAIGIGTILNFIDKWWWDYGYSKTRIFLWTAGLYLLFVLWNVFYIYRGKLFNFYTPPFLQKYQALLKRAHRQKSIAIHFFSNVYISLIYTAYVFFGLKFEMSQLNYKRKWMVTFFFFQYTIGLICLGYLANTIIVGK</sequence>
<reference evidence="2 3" key="1">
    <citation type="submission" date="2021-12" db="EMBL/GenBank/DDBJ databases">
        <title>Genome sequencing of bacteria with rrn-lacking chromosome and rrn-plasmid.</title>
        <authorList>
            <person name="Anda M."/>
            <person name="Iwasaki W."/>
        </authorList>
    </citation>
    <scope>NUCLEOTIDE SEQUENCE [LARGE SCALE GENOMIC DNA]</scope>
    <source>
        <strain evidence="2 3">NBRC 15940</strain>
    </source>
</reference>
<dbReference type="InterPro" id="IPR001646">
    <property type="entry name" value="5peptide_repeat"/>
</dbReference>
<dbReference type="Proteomes" id="UP001310022">
    <property type="component" value="Unassembled WGS sequence"/>
</dbReference>
<comment type="caution">
    <text evidence="2">The sequence shown here is derived from an EMBL/GenBank/DDBJ whole genome shotgun (WGS) entry which is preliminary data.</text>
</comment>
<feature type="transmembrane region" description="Helical" evidence="1">
    <location>
        <begin position="557"/>
        <end position="577"/>
    </location>
</feature>
<feature type="transmembrane region" description="Helical" evidence="1">
    <location>
        <begin position="476"/>
        <end position="494"/>
    </location>
</feature>
<feature type="transmembrane region" description="Helical" evidence="1">
    <location>
        <begin position="41"/>
        <end position="58"/>
    </location>
</feature>
<organism evidence="2 3">
    <name type="scientific">Persicobacter diffluens</name>
    <dbReference type="NCBI Taxonomy" id="981"/>
    <lineage>
        <taxon>Bacteria</taxon>
        <taxon>Pseudomonadati</taxon>
        <taxon>Bacteroidota</taxon>
        <taxon>Cytophagia</taxon>
        <taxon>Cytophagales</taxon>
        <taxon>Persicobacteraceae</taxon>
        <taxon>Persicobacter</taxon>
    </lineage>
</organism>
<proteinExistence type="predicted"/>
<evidence type="ECO:0008006" key="4">
    <source>
        <dbReference type="Google" id="ProtNLM"/>
    </source>
</evidence>
<evidence type="ECO:0000256" key="1">
    <source>
        <dbReference type="SAM" id="Phobius"/>
    </source>
</evidence>
<protein>
    <recommendedName>
        <fullName evidence="4">Pentapeptide repeat-containing protein</fullName>
    </recommendedName>
</protein>
<dbReference type="Pfam" id="PF13576">
    <property type="entry name" value="Pentapeptide_3"/>
    <property type="match status" value="1"/>
</dbReference>
<name>A0AAN4W3G5_9BACT</name>
<evidence type="ECO:0000313" key="3">
    <source>
        <dbReference type="Proteomes" id="UP001310022"/>
    </source>
</evidence>
<gene>
    <name evidence="2" type="ORF">PEDI_51650</name>
</gene>
<keyword evidence="1" id="KW-0812">Transmembrane</keyword>
<feature type="transmembrane region" description="Helical" evidence="1">
    <location>
        <begin position="597"/>
        <end position="617"/>
    </location>
</feature>
<dbReference type="AlphaFoldDB" id="A0AAN4W3G5"/>
<keyword evidence="3" id="KW-1185">Reference proteome</keyword>
<keyword evidence="1" id="KW-1133">Transmembrane helix</keyword>
<feature type="transmembrane region" description="Helical" evidence="1">
    <location>
        <begin position="79"/>
        <end position="99"/>
    </location>
</feature>
<accession>A0AAN4W3G5</accession>
<dbReference type="EMBL" id="BQKE01000006">
    <property type="protein sequence ID" value="GJM64613.1"/>
    <property type="molecule type" value="Genomic_DNA"/>
</dbReference>